<evidence type="ECO:0000256" key="1">
    <source>
        <dbReference type="ARBA" id="ARBA00004651"/>
    </source>
</evidence>
<evidence type="ECO:0000256" key="3">
    <source>
        <dbReference type="ARBA" id="ARBA00022692"/>
    </source>
</evidence>
<organism evidence="8 9">
    <name type="scientific">Faunimonas pinastri</name>
    <dbReference type="NCBI Taxonomy" id="1855383"/>
    <lineage>
        <taxon>Bacteria</taxon>
        <taxon>Pseudomonadati</taxon>
        <taxon>Pseudomonadota</taxon>
        <taxon>Alphaproteobacteria</taxon>
        <taxon>Hyphomicrobiales</taxon>
        <taxon>Afifellaceae</taxon>
        <taxon>Faunimonas</taxon>
    </lineage>
</organism>
<dbReference type="EMBL" id="FOFG01000001">
    <property type="protein sequence ID" value="SEP80391.1"/>
    <property type="molecule type" value="Genomic_DNA"/>
</dbReference>
<evidence type="ECO:0000256" key="6">
    <source>
        <dbReference type="SAM" id="Phobius"/>
    </source>
</evidence>
<dbReference type="GO" id="GO:0020037">
    <property type="term" value="F:heme binding"/>
    <property type="evidence" value="ECO:0007669"/>
    <property type="project" value="TreeGrafter"/>
</dbReference>
<evidence type="ECO:0000259" key="7">
    <source>
        <dbReference type="Pfam" id="PF01292"/>
    </source>
</evidence>
<evidence type="ECO:0000256" key="4">
    <source>
        <dbReference type="ARBA" id="ARBA00022989"/>
    </source>
</evidence>
<sequence>MSDRMMASRKVRTRRHGIVVRITHWVNVLCMTVLLMSGLQIFNAHPALYWGTQSNFDHPILRLGSEETPDGSVKGVTTIAGHSADSTGVLGASKVNGEMTARGFPSWITLPSYQDLADGRRWHFFFAWLFVLNGAVYLLSLIVSGHWRGMIPSGAQLRHIGGSIRDHMRLRFPKGEEARTYNVLQRLTYLVLILVVIPVLVLGGLTMSPGLDSVFSGLLDLFGGRQSARTVHFLMAFALLLFTLVHVVMVLLSGFLNNMRSMITGTYVIEEEGRSDG</sequence>
<dbReference type="GO" id="GO:0009055">
    <property type="term" value="F:electron transfer activity"/>
    <property type="evidence" value="ECO:0007669"/>
    <property type="project" value="InterPro"/>
</dbReference>
<keyword evidence="9" id="KW-1185">Reference proteome</keyword>
<evidence type="ECO:0000313" key="9">
    <source>
        <dbReference type="Proteomes" id="UP000199647"/>
    </source>
</evidence>
<feature type="transmembrane region" description="Helical" evidence="6">
    <location>
        <begin position="21"/>
        <end position="42"/>
    </location>
</feature>
<dbReference type="Proteomes" id="UP000199647">
    <property type="component" value="Unassembled WGS sequence"/>
</dbReference>
<dbReference type="OrthoDB" id="9781740at2"/>
<dbReference type="SUPFAM" id="SSF81342">
    <property type="entry name" value="Transmembrane di-heme cytochromes"/>
    <property type="match status" value="1"/>
</dbReference>
<gene>
    <name evidence="8" type="ORF">SAMN05216548_101531</name>
</gene>
<comment type="subcellular location">
    <subcellularLocation>
        <location evidence="1">Cell membrane</location>
        <topology evidence="1">Multi-pass membrane protein</topology>
    </subcellularLocation>
</comment>
<feature type="transmembrane region" description="Helical" evidence="6">
    <location>
        <begin position="122"/>
        <end position="143"/>
    </location>
</feature>
<keyword evidence="3 6" id="KW-0812">Transmembrane</keyword>
<keyword evidence="5 6" id="KW-0472">Membrane</keyword>
<dbReference type="Pfam" id="PF01292">
    <property type="entry name" value="Ni_hydr_CYTB"/>
    <property type="match status" value="1"/>
</dbReference>
<evidence type="ECO:0000313" key="8">
    <source>
        <dbReference type="EMBL" id="SEP80391.1"/>
    </source>
</evidence>
<dbReference type="InterPro" id="IPR011577">
    <property type="entry name" value="Cyt_b561_bac/Ni-Hgenase"/>
</dbReference>
<dbReference type="PANTHER" id="PTHR30485:SF1">
    <property type="entry name" value="CYTOCHROME YDHU-RELATED"/>
    <property type="match status" value="1"/>
</dbReference>
<dbReference type="InterPro" id="IPR051542">
    <property type="entry name" value="Hydrogenase_cytochrome"/>
</dbReference>
<dbReference type="Gene3D" id="1.20.950.20">
    <property type="entry name" value="Transmembrane di-heme cytochromes, Chain C"/>
    <property type="match status" value="1"/>
</dbReference>
<proteinExistence type="predicted"/>
<dbReference type="PANTHER" id="PTHR30485">
    <property type="entry name" value="NI/FE-HYDROGENASE 1 B-TYPE CYTOCHROME SUBUNIT"/>
    <property type="match status" value="1"/>
</dbReference>
<dbReference type="RefSeq" id="WP_092494998.1">
    <property type="nucleotide sequence ID" value="NZ_FOFG01000001.1"/>
</dbReference>
<dbReference type="STRING" id="1855383.SAMN05216548_101531"/>
<dbReference type="AlphaFoldDB" id="A0A1H9AV68"/>
<evidence type="ECO:0000256" key="5">
    <source>
        <dbReference type="ARBA" id="ARBA00023136"/>
    </source>
</evidence>
<evidence type="ECO:0000256" key="2">
    <source>
        <dbReference type="ARBA" id="ARBA00022475"/>
    </source>
</evidence>
<feature type="domain" description="Cytochrome b561 bacterial/Ni-hydrogenase" evidence="7">
    <location>
        <begin position="15"/>
        <end position="265"/>
    </location>
</feature>
<dbReference type="GO" id="GO:0005886">
    <property type="term" value="C:plasma membrane"/>
    <property type="evidence" value="ECO:0007669"/>
    <property type="project" value="UniProtKB-SubCell"/>
</dbReference>
<keyword evidence="2" id="KW-1003">Cell membrane</keyword>
<accession>A0A1H9AV68</accession>
<dbReference type="InterPro" id="IPR016174">
    <property type="entry name" value="Di-haem_cyt_TM"/>
</dbReference>
<protein>
    <submittedName>
        <fullName evidence="8">Thiosulfate reductase cytochrome b subunit</fullName>
    </submittedName>
</protein>
<feature type="transmembrane region" description="Helical" evidence="6">
    <location>
        <begin position="189"/>
        <end position="211"/>
    </location>
</feature>
<keyword evidence="4 6" id="KW-1133">Transmembrane helix</keyword>
<dbReference type="GO" id="GO:0022904">
    <property type="term" value="P:respiratory electron transport chain"/>
    <property type="evidence" value="ECO:0007669"/>
    <property type="project" value="InterPro"/>
</dbReference>
<name>A0A1H9AV68_9HYPH</name>
<feature type="transmembrane region" description="Helical" evidence="6">
    <location>
        <begin position="231"/>
        <end position="252"/>
    </location>
</feature>
<reference evidence="8 9" key="1">
    <citation type="submission" date="2016-10" db="EMBL/GenBank/DDBJ databases">
        <authorList>
            <person name="de Groot N.N."/>
        </authorList>
    </citation>
    <scope>NUCLEOTIDE SEQUENCE [LARGE SCALE GENOMIC DNA]</scope>
    <source>
        <strain evidence="8 9">A52C2</strain>
    </source>
</reference>